<gene>
    <name evidence="1" type="ORF">M5G11_23725</name>
</gene>
<dbReference type="EMBL" id="JAMDGY010000097">
    <property type="protein sequence ID" value="MDD0993542.1"/>
    <property type="molecule type" value="Genomic_DNA"/>
</dbReference>
<proteinExistence type="predicted"/>
<comment type="caution">
    <text evidence="1">The sequence shown here is derived from an EMBL/GenBank/DDBJ whole genome shotgun (WGS) entry which is preliminary data.</text>
</comment>
<accession>A0ABT5NZJ4</accession>
<evidence type="ECO:0000313" key="2">
    <source>
        <dbReference type="Proteomes" id="UP001148203"/>
    </source>
</evidence>
<dbReference type="RefSeq" id="WP_273913934.1">
    <property type="nucleotide sequence ID" value="NZ_JAMDGX010000119.1"/>
</dbReference>
<reference evidence="1 2" key="1">
    <citation type="submission" date="2022-05" db="EMBL/GenBank/DDBJ databases">
        <title>Novel Pseudomonas spp. Isolated from a Rainbow Trout Aquaculture Facility.</title>
        <authorList>
            <person name="Testerman T."/>
            <person name="Graf J."/>
        </authorList>
    </citation>
    <scope>NUCLEOTIDE SEQUENCE [LARGE SCALE GENOMIC DNA]</scope>
    <source>
        <strain evidence="1 2">ID681</strain>
    </source>
</reference>
<feature type="non-terminal residue" evidence="1">
    <location>
        <position position="1"/>
    </location>
</feature>
<sequence>GPKGAGEVASIGGKTCVYNCVVDGVTRYVGITDDIVKRGQAHLRQKGIVVSKIRGLDNISRADARAVEQTLIDYHGLGKDGGTLINKINSISSVKNPTKYEQGLIRGAELLKKAGYEGF</sequence>
<name>A0ABT5NZJ4_9PSED</name>
<protein>
    <submittedName>
        <fullName evidence="1">Uncharacterized protein</fullName>
    </submittedName>
</protein>
<evidence type="ECO:0000313" key="1">
    <source>
        <dbReference type="EMBL" id="MDD0993542.1"/>
    </source>
</evidence>
<keyword evidence="2" id="KW-1185">Reference proteome</keyword>
<dbReference type="Proteomes" id="UP001148203">
    <property type="component" value="Unassembled WGS sequence"/>
</dbReference>
<organism evidence="1 2">
    <name type="scientific">Pseudomonas fontis</name>
    <dbReference type="NCBI Taxonomy" id="2942633"/>
    <lineage>
        <taxon>Bacteria</taxon>
        <taxon>Pseudomonadati</taxon>
        <taxon>Pseudomonadota</taxon>
        <taxon>Gammaproteobacteria</taxon>
        <taxon>Pseudomonadales</taxon>
        <taxon>Pseudomonadaceae</taxon>
        <taxon>Pseudomonas</taxon>
    </lineage>
</organism>